<name>K9VDV1_9CYAN</name>
<dbReference type="EMBL" id="CP003614">
    <property type="protein sequence ID" value="AFZ06348.1"/>
    <property type="molecule type" value="Genomic_DNA"/>
</dbReference>
<dbReference type="STRING" id="179408.Osc7112_1864"/>
<comment type="similarity">
    <text evidence="1">Belongs to the phD/YefM antitoxin family.</text>
</comment>
<feature type="domain" description="DUF2281" evidence="2">
    <location>
        <begin position="43"/>
        <end position="75"/>
    </location>
</feature>
<dbReference type="eggNOG" id="COG4118">
    <property type="taxonomic scope" value="Bacteria"/>
</dbReference>
<dbReference type="RefSeq" id="WP_015175661.1">
    <property type="nucleotide sequence ID" value="NC_019729.1"/>
</dbReference>
<accession>K9VDV1</accession>
<protein>
    <recommendedName>
        <fullName evidence="2">DUF2281 domain-containing protein</fullName>
    </recommendedName>
</protein>
<dbReference type="KEGG" id="oni:Osc7112_1864"/>
<dbReference type="Pfam" id="PF10047">
    <property type="entry name" value="DUF2281"/>
    <property type="match status" value="1"/>
</dbReference>
<keyword evidence="4" id="KW-1185">Reference proteome</keyword>
<dbReference type="PATRIC" id="fig|179408.3.peg.2265"/>
<evidence type="ECO:0000259" key="2">
    <source>
        <dbReference type="Pfam" id="PF10047"/>
    </source>
</evidence>
<organism evidence="3 4">
    <name type="scientific">Phormidium nigroviride PCC 7112</name>
    <dbReference type="NCBI Taxonomy" id="179408"/>
    <lineage>
        <taxon>Bacteria</taxon>
        <taxon>Bacillati</taxon>
        <taxon>Cyanobacteriota</taxon>
        <taxon>Cyanophyceae</taxon>
        <taxon>Oscillatoriophycideae</taxon>
        <taxon>Oscillatoriales</taxon>
        <taxon>Oscillatoriaceae</taxon>
        <taxon>Phormidium</taxon>
    </lineage>
</organism>
<sequence length="77" mass="8919">MMYQLDIIERKEKLVELIAAAMRDEEMAITQDNQPVVKLVGIPKQAKPNRQAGSAKGMVWMSDDFDEPLEEFKEYME</sequence>
<dbReference type="InterPro" id="IPR018739">
    <property type="entry name" value="DUF2281"/>
</dbReference>
<evidence type="ECO:0000256" key="1">
    <source>
        <dbReference type="ARBA" id="ARBA00009981"/>
    </source>
</evidence>
<dbReference type="SUPFAM" id="SSF143120">
    <property type="entry name" value="YefM-like"/>
    <property type="match status" value="1"/>
</dbReference>
<dbReference type="Proteomes" id="UP000010478">
    <property type="component" value="Chromosome"/>
</dbReference>
<dbReference type="InterPro" id="IPR036165">
    <property type="entry name" value="YefM-like_sf"/>
</dbReference>
<evidence type="ECO:0000313" key="3">
    <source>
        <dbReference type="EMBL" id="AFZ06348.1"/>
    </source>
</evidence>
<evidence type="ECO:0000313" key="4">
    <source>
        <dbReference type="Proteomes" id="UP000010478"/>
    </source>
</evidence>
<proteinExistence type="inferred from homology"/>
<dbReference type="AlphaFoldDB" id="K9VDV1"/>
<reference evidence="3 4" key="1">
    <citation type="submission" date="2012-05" db="EMBL/GenBank/DDBJ databases">
        <title>Finished chromosome of genome of Oscillatoria sp. PCC 7112.</title>
        <authorList>
            <consortium name="US DOE Joint Genome Institute"/>
            <person name="Gugger M."/>
            <person name="Coursin T."/>
            <person name="Rippka R."/>
            <person name="Tandeau De Marsac N."/>
            <person name="Huntemann M."/>
            <person name="Wei C.-L."/>
            <person name="Han J."/>
            <person name="Detter J.C."/>
            <person name="Han C."/>
            <person name="Tapia R."/>
            <person name="Davenport K."/>
            <person name="Daligault H."/>
            <person name="Erkkila T."/>
            <person name="Gu W."/>
            <person name="Munk A.C.C."/>
            <person name="Teshima H."/>
            <person name="Xu Y."/>
            <person name="Chain P."/>
            <person name="Chen A."/>
            <person name="Krypides N."/>
            <person name="Mavromatis K."/>
            <person name="Markowitz V."/>
            <person name="Szeto E."/>
            <person name="Ivanova N."/>
            <person name="Mikhailova N."/>
            <person name="Ovchinnikova G."/>
            <person name="Pagani I."/>
            <person name="Pati A."/>
            <person name="Goodwin L."/>
            <person name="Peters L."/>
            <person name="Pitluck S."/>
            <person name="Woyke T."/>
            <person name="Kerfeld C."/>
        </authorList>
    </citation>
    <scope>NUCLEOTIDE SEQUENCE [LARGE SCALE GENOMIC DNA]</scope>
    <source>
        <strain evidence="3 4">PCC 7112</strain>
    </source>
</reference>
<dbReference type="HOGENOM" id="CLU_163140_3_2_3"/>
<gene>
    <name evidence="3" type="ORF">Osc7112_1864</name>
</gene>